<dbReference type="EMBL" id="JACIJK010000015">
    <property type="protein sequence ID" value="MBB5716782.1"/>
    <property type="molecule type" value="Genomic_DNA"/>
</dbReference>
<dbReference type="Proteomes" id="UP000546200">
    <property type="component" value="Unassembled WGS sequence"/>
</dbReference>
<evidence type="ECO:0000313" key="2">
    <source>
        <dbReference type="Proteomes" id="UP000546200"/>
    </source>
</evidence>
<organism evidence="1 2">
    <name type="scientific">Sphingomonas aerophila</name>
    <dbReference type="NCBI Taxonomy" id="1344948"/>
    <lineage>
        <taxon>Bacteria</taxon>
        <taxon>Pseudomonadati</taxon>
        <taxon>Pseudomonadota</taxon>
        <taxon>Alphaproteobacteria</taxon>
        <taxon>Sphingomonadales</taxon>
        <taxon>Sphingomonadaceae</taxon>
        <taxon>Sphingomonas</taxon>
    </lineage>
</organism>
<dbReference type="AlphaFoldDB" id="A0A7W9EXG1"/>
<reference evidence="1 2" key="1">
    <citation type="submission" date="2020-08" db="EMBL/GenBank/DDBJ databases">
        <title>Genomic Encyclopedia of Type Strains, Phase IV (KMG-IV): sequencing the most valuable type-strain genomes for metagenomic binning, comparative biology and taxonomic classification.</title>
        <authorList>
            <person name="Goeker M."/>
        </authorList>
    </citation>
    <scope>NUCLEOTIDE SEQUENCE [LARGE SCALE GENOMIC DNA]</scope>
    <source>
        <strain evidence="1 2">DSM 100044</strain>
    </source>
</reference>
<keyword evidence="2" id="KW-1185">Reference proteome</keyword>
<proteinExistence type="predicted"/>
<protein>
    <submittedName>
        <fullName evidence="1">Uncharacterized protein</fullName>
    </submittedName>
</protein>
<evidence type="ECO:0000313" key="1">
    <source>
        <dbReference type="EMBL" id="MBB5716782.1"/>
    </source>
</evidence>
<name>A0A7W9EXG1_9SPHN</name>
<comment type="caution">
    <text evidence="1">The sequence shown here is derived from an EMBL/GenBank/DDBJ whole genome shotgun (WGS) entry which is preliminary data.</text>
</comment>
<accession>A0A7W9EXG1</accession>
<gene>
    <name evidence="1" type="ORF">FHS94_003654</name>
</gene>
<sequence length="121" mass="13372">MGCTRAPENYASSCSIPRKNWGREKDGIGHLRMVQPIYIGSDGSTLWNKAAISDATLRRYMALMSNMNPEPQAVLDIAPTAPCSRVEAVRKIMDATPLCKGPHSLCSEGWNWRQWPELGGP</sequence>